<dbReference type="Proteomes" id="UP000790347">
    <property type="component" value="Unassembled WGS sequence"/>
</dbReference>
<organism evidence="1 2">
    <name type="scientific">Dermatophagoides farinae</name>
    <name type="common">American house dust mite</name>
    <dbReference type="NCBI Taxonomy" id="6954"/>
    <lineage>
        <taxon>Eukaryota</taxon>
        <taxon>Metazoa</taxon>
        <taxon>Ecdysozoa</taxon>
        <taxon>Arthropoda</taxon>
        <taxon>Chelicerata</taxon>
        <taxon>Arachnida</taxon>
        <taxon>Acari</taxon>
        <taxon>Acariformes</taxon>
        <taxon>Sarcoptiformes</taxon>
        <taxon>Astigmata</taxon>
        <taxon>Psoroptidia</taxon>
        <taxon>Analgoidea</taxon>
        <taxon>Pyroglyphidae</taxon>
        <taxon>Dermatophagoidinae</taxon>
        <taxon>Dermatophagoides</taxon>
    </lineage>
</organism>
<comment type="caution">
    <text evidence="1">The sequence shown here is derived from an EMBL/GenBank/DDBJ whole genome shotgun (WGS) entry which is preliminary data.</text>
</comment>
<gene>
    <name evidence="1" type="ORF">DERF_002905</name>
</gene>
<evidence type="ECO:0000313" key="2">
    <source>
        <dbReference type="Proteomes" id="UP000790347"/>
    </source>
</evidence>
<reference evidence="1" key="2">
    <citation type="journal article" date="2022" name="Res Sq">
        <title>Comparative Genomics Reveals Insights into the Divergent Evolution of Astigmatic Mites and Household Pest Adaptations.</title>
        <authorList>
            <person name="Xiong Q."/>
            <person name="Wan A.T.-Y."/>
            <person name="Liu X.-Y."/>
            <person name="Fung C.S.-H."/>
            <person name="Xiao X."/>
            <person name="Malainual N."/>
            <person name="Hou J."/>
            <person name="Wang L."/>
            <person name="Wang M."/>
            <person name="Yang K."/>
            <person name="Cui Y."/>
            <person name="Leung E."/>
            <person name="Nong W."/>
            <person name="Shin S.-K."/>
            <person name="Au S."/>
            <person name="Jeong K.Y."/>
            <person name="Chew F.T."/>
            <person name="Hui J."/>
            <person name="Leung T.F."/>
            <person name="Tungtrongchitr A."/>
            <person name="Zhong N."/>
            <person name="Liu Z."/>
            <person name="Tsui S."/>
        </authorList>
    </citation>
    <scope>NUCLEOTIDE SEQUENCE</scope>
    <source>
        <strain evidence="1">Derf</strain>
        <tissue evidence="1">Whole organism</tissue>
    </source>
</reference>
<protein>
    <submittedName>
        <fullName evidence="1">Uncharacterized protein</fullName>
    </submittedName>
</protein>
<dbReference type="AlphaFoldDB" id="A0A922IBI8"/>
<reference evidence="1" key="1">
    <citation type="submission" date="2013-05" db="EMBL/GenBank/DDBJ databases">
        <authorList>
            <person name="Yim A.K.Y."/>
            <person name="Chan T.F."/>
            <person name="Ji K.M."/>
            <person name="Liu X.Y."/>
            <person name="Zhou J.W."/>
            <person name="Li R.Q."/>
            <person name="Yang K.Y."/>
            <person name="Li J."/>
            <person name="Li M."/>
            <person name="Law P.T.W."/>
            <person name="Wu Y.L."/>
            <person name="Cai Z.L."/>
            <person name="Qin H."/>
            <person name="Bao Y."/>
            <person name="Leung R.K.K."/>
            <person name="Ng P.K.S."/>
            <person name="Zou J."/>
            <person name="Zhong X.J."/>
            <person name="Ran P.X."/>
            <person name="Zhong N.S."/>
            <person name="Liu Z.G."/>
            <person name="Tsui S.K.W."/>
        </authorList>
    </citation>
    <scope>NUCLEOTIDE SEQUENCE</scope>
    <source>
        <strain evidence="1">Derf</strain>
        <tissue evidence="1">Whole organism</tissue>
    </source>
</reference>
<name>A0A922IBI8_DERFA</name>
<dbReference type="EMBL" id="ASGP02000001">
    <property type="protein sequence ID" value="KAH9528997.1"/>
    <property type="molecule type" value="Genomic_DNA"/>
</dbReference>
<keyword evidence="2" id="KW-1185">Reference proteome</keyword>
<proteinExistence type="predicted"/>
<accession>A0A922IBI8</accession>
<sequence length="66" mass="7993">MTYRESLSKYDDVDSTYKQEKHQQQRLLNFTHASIDNDDGKDTREYHLRIFNLHHFEQSDSDDDTN</sequence>
<evidence type="ECO:0000313" key="1">
    <source>
        <dbReference type="EMBL" id="KAH9528997.1"/>
    </source>
</evidence>